<proteinExistence type="predicted"/>
<accession>A0A0A8YYR8</accession>
<evidence type="ECO:0000313" key="1">
    <source>
        <dbReference type="EMBL" id="JAD32309.1"/>
    </source>
</evidence>
<reference evidence="1" key="1">
    <citation type="submission" date="2014-09" db="EMBL/GenBank/DDBJ databases">
        <authorList>
            <person name="Magalhaes I.L.F."/>
            <person name="Oliveira U."/>
            <person name="Santos F.R."/>
            <person name="Vidigal T.H.D.A."/>
            <person name="Brescovit A.D."/>
            <person name="Santos A.J."/>
        </authorList>
    </citation>
    <scope>NUCLEOTIDE SEQUENCE</scope>
    <source>
        <tissue evidence="1">Shoot tissue taken approximately 20 cm above the soil surface</tissue>
    </source>
</reference>
<dbReference type="EMBL" id="GBRH01265586">
    <property type="protein sequence ID" value="JAD32309.1"/>
    <property type="molecule type" value="Transcribed_RNA"/>
</dbReference>
<name>A0A0A8YYR8_ARUDO</name>
<dbReference type="AlphaFoldDB" id="A0A0A8YYR8"/>
<organism evidence="1">
    <name type="scientific">Arundo donax</name>
    <name type="common">Giant reed</name>
    <name type="synonym">Donax arundinaceus</name>
    <dbReference type="NCBI Taxonomy" id="35708"/>
    <lineage>
        <taxon>Eukaryota</taxon>
        <taxon>Viridiplantae</taxon>
        <taxon>Streptophyta</taxon>
        <taxon>Embryophyta</taxon>
        <taxon>Tracheophyta</taxon>
        <taxon>Spermatophyta</taxon>
        <taxon>Magnoliopsida</taxon>
        <taxon>Liliopsida</taxon>
        <taxon>Poales</taxon>
        <taxon>Poaceae</taxon>
        <taxon>PACMAD clade</taxon>
        <taxon>Arundinoideae</taxon>
        <taxon>Arundineae</taxon>
        <taxon>Arundo</taxon>
    </lineage>
</organism>
<reference evidence="1" key="2">
    <citation type="journal article" date="2015" name="Data Brief">
        <title>Shoot transcriptome of the giant reed, Arundo donax.</title>
        <authorList>
            <person name="Barrero R.A."/>
            <person name="Guerrero F.D."/>
            <person name="Moolhuijzen P."/>
            <person name="Goolsby J.A."/>
            <person name="Tidwell J."/>
            <person name="Bellgard S.E."/>
            <person name="Bellgard M.I."/>
        </authorList>
    </citation>
    <scope>NUCLEOTIDE SEQUENCE</scope>
    <source>
        <tissue evidence="1">Shoot tissue taken approximately 20 cm above the soil surface</tissue>
    </source>
</reference>
<sequence length="31" mass="3555">MRRAGGMLIVLYYTRGAINLIVTKYCCVTQF</sequence>
<protein>
    <submittedName>
        <fullName evidence="1">Uncharacterized protein</fullName>
    </submittedName>
</protein>